<sequence>MELDPRLYENVSVSDNDVRNIVLSYLMHNCFKETAEAFLSSTGLNLPVDYSVDVDKRKGIYLQVNTGSFLHYYVLGGALLVILHDEVLFVCFDKFTATFLVVCSKQALRICRGKACLGLSLPQTPLMWEPPAVGLSFFCPFFGQIASGPLIWTQFHLGLVVYHNLVPCFCSI</sequence>
<dbReference type="InterPro" id="IPR006594">
    <property type="entry name" value="LisH"/>
</dbReference>
<name>A0A1D6GAE5_MAIZE</name>
<accession>A0A1D6GAE5</accession>
<dbReference type="ExpressionAtlas" id="A0A1D6GAE5">
    <property type="expression patterns" value="baseline and differential"/>
</dbReference>
<gene>
    <name evidence="1" type="ORF">ZEAMMB73_Zm00001d012640</name>
</gene>
<dbReference type="GO" id="GO:0030246">
    <property type="term" value="F:carbohydrate binding"/>
    <property type="evidence" value="ECO:0007669"/>
    <property type="project" value="UniProtKB-KW"/>
</dbReference>
<evidence type="ECO:0000313" key="1">
    <source>
        <dbReference type="EMBL" id="AQL00079.1"/>
    </source>
</evidence>
<protein>
    <submittedName>
        <fullName evidence="1">Jacalin-related lectin 3</fullName>
    </submittedName>
</protein>
<dbReference type="AlphaFoldDB" id="A0A1D6GAE5"/>
<organism evidence="1">
    <name type="scientific">Zea mays</name>
    <name type="common">Maize</name>
    <dbReference type="NCBI Taxonomy" id="4577"/>
    <lineage>
        <taxon>Eukaryota</taxon>
        <taxon>Viridiplantae</taxon>
        <taxon>Streptophyta</taxon>
        <taxon>Embryophyta</taxon>
        <taxon>Tracheophyta</taxon>
        <taxon>Spermatophyta</taxon>
        <taxon>Magnoliopsida</taxon>
        <taxon>Liliopsida</taxon>
        <taxon>Poales</taxon>
        <taxon>Poaceae</taxon>
        <taxon>PACMAD clade</taxon>
        <taxon>Panicoideae</taxon>
        <taxon>Andropogonodae</taxon>
        <taxon>Andropogoneae</taxon>
        <taxon>Tripsacinae</taxon>
        <taxon>Zea</taxon>
    </lineage>
</organism>
<reference evidence="1" key="1">
    <citation type="submission" date="2015-12" db="EMBL/GenBank/DDBJ databases">
        <title>Update maize B73 reference genome by single molecule sequencing technologies.</title>
        <authorList>
            <consortium name="Maize Genome Sequencing Project"/>
            <person name="Ware D."/>
        </authorList>
    </citation>
    <scope>NUCLEOTIDE SEQUENCE</scope>
    <source>
        <tissue evidence="1">Seedling</tissue>
    </source>
</reference>
<dbReference type="SMART" id="SM00667">
    <property type="entry name" value="LisH"/>
    <property type="match status" value="1"/>
</dbReference>
<dbReference type="PROSITE" id="PS50896">
    <property type="entry name" value="LISH"/>
    <property type="match status" value="1"/>
</dbReference>
<keyword evidence="1" id="KW-0430">Lectin</keyword>
<dbReference type="EMBL" id="CM000784">
    <property type="protein sequence ID" value="AQL00079.1"/>
    <property type="molecule type" value="Genomic_DNA"/>
</dbReference>
<proteinExistence type="predicted"/>